<dbReference type="RefSeq" id="XP_020097584.1">
    <property type="nucleotide sequence ID" value="XM_020241995.1"/>
</dbReference>
<proteinExistence type="predicted"/>
<evidence type="ECO:0000313" key="3">
    <source>
        <dbReference type="RefSeq" id="XP_020097584.1"/>
    </source>
</evidence>
<keyword evidence="1" id="KW-1133">Transmembrane helix</keyword>
<accession>A0A6P5FMQ6</accession>
<dbReference type="AlphaFoldDB" id="A0A6P5FMQ6"/>
<dbReference type="RefSeq" id="XP_020097586.1">
    <property type="nucleotide sequence ID" value="XM_020241997.1"/>
</dbReference>
<dbReference type="PANTHER" id="PTHR35752:SF1">
    <property type="entry name" value="G-PROTEIN COUPLED RECEPTOR"/>
    <property type="match status" value="1"/>
</dbReference>
<sequence length="416" mass="45972">MLHGWRTLIIYWRNAPFCCNLLAAFLATMYLCLPITIAVVVPNSNCYALDNNSRLVDFTDWIGQPFEYDGKDSDLVVRFCKDVERRSQAGYVDFGRFTTSSQFIAGSKTLDFIQRFYYGDLTNCEQSFDKLGRTAQVNIICGNCLNGACKGDLGCICSVTYDKTMCRVVVELAIPCAKRGSRVFKGFTMGFNPRSWEVVYNGMTQLGFEKSQHEFSFGTEQTHVSLYLTAVSAFSGLVGKPVFKVTPERGLEVKISGSGASGSPPTTLSPTILHVNWRCETARDEPYGVDFLIPVEGYDPIEFTLTKICGYGQGTEGDAARGWAIFGILSCIFIVLSTIFCCGGFIYKTRVQHLYGLDALPGMTLLSACLQAVNGPRGYIPADTTNGNFVNQASWERPADPAQATQRANERRYGSM</sequence>
<gene>
    <name evidence="3 4" type="primary">LOC109716509</name>
</gene>
<feature type="transmembrane region" description="Helical" evidence="1">
    <location>
        <begin position="21"/>
        <end position="41"/>
    </location>
</feature>
<protein>
    <submittedName>
        <fullName evidence="3 4">Uncharacterized protein LOC109716509 isoform X1</fullName>
    </submittedName>
</protein>
<keyword evidence="2" id="KW-1185">Reference proteome</keyword>
<evidence type="ECO:0000313" key="4">
    <source>
        <dbReference type="RefSeq" id="XP_020097586.1"/>
    </source>
</evidence>
<evidence type="ECO:0000313" key="2">
    <source>
        <dbReference type="Proteomes" id="UP000515123"/>
    </source>
</evidence>
<name>A0A6P5FMQ6_ANACO</name>
<keyword evidence="1" id="KW-0472">Membrane</keyword>
<feature type="transmembrane region" description="Helical" evidence="1">
    <location>
        <begin position="323"/>
        <end position="347"/>
    </location>
</feature>
<dbReference type="PANTHER" id="PTHR35752">
    <property type="entry name" value="G-PROTEIN COUPLED RECEPTOR"/>
    <property type="match status" value="1"/>
</dbReference>
<reference evidence="2" key="1">
    <citation type="journal article" date="2015" name="Nat. Genet.">
        <title>The pineapple genome and the evolution of CAM photosynthesis.</title>
        <authorList>
            <person name="Ming R."/>
            <person name="VanBuren R."/>
            <person name="Wai C.M."/>
            <person name="Tang H."/>
            <person name="Schatz M.C."/>
            <person name="Bowers J.E."/>
            <person name="Lyons E."/>
            <person name="Wang M.L."/>
            <person name="Chen J."/>
            <person name="Biggers E."/>
            <person name="Zhang J."/>
            <person name="Huang L."/>
            <person name="Zhang L."/>
            <person name="Miao W."/>
            <person name="Zhang J."/>
            <person name="Ye Z."/>
            <person name="Miao C."/>
            <person name="Lin Z."/>
            <person name="Wang H."/>
            <person name="Zhou H."/>
            <person name="Yim W.C."/>
            <person name="Priest H.D."/>
            <person name="Zheng C."/>
            <person name="Woodhouse M."/>
            <person name="Edger P.P."/>
            <person name="Guyot R."/>
            <person name="Guo H.B."/>
            <person name="Guo H."/>
            <person name="Zheng G."/>
            <person name="Singh R."/>
            <person name="Sharma A."/>
            <person name="Min X."/>
            <person name="Zheng Y."/>
            <person name="Lee H."/>
            <person name="Gurtowski J."/>
            <person name="Sedlazeck F.J."/>
            <person name="Harkess A."/>
            <person name="McKain M.R."/>
            <person name="Liao Z."/>
            <person name="Fang J."/>
            <person name="Liu J."/>
            <person name="Zhang X."/>
            <person name="Zhang Q."/>
            <person name="Hu W."/>
            <person name="Qin Y."/>
            <person name="Wang K."/>
            <person name="Chen L.Y."/>
            <person name="Shirley N."/>
            <person name="Lin Y.R."/>
            <person name="Liu L.Y."/>
            <person name="Hernandez A.G."/>
            <person name="Wright C.L."/>
            <person name="Bulone V."/>
            <person name="Tuskan G.A."/>
            <person name="Heath K."/>
            <person name="Zee F."/>
            <person name="Moore P.H."/>
            <person name="Sunkar R."/>
            <person name="Leebens-Mack J.H."/>
            <person name="Mockler T."/>
            <person name="Bennetzen J.L."/>
            <person name="Freeling M."/>
            <person name="Sankoff D."/>
            <person name="Paterson A.H."/>
            <person name="Zhu X."/>
            <person name="Yang X."/>
            <person name="Smith J.A."/>
            <person name="Cushman J.C."/>
            <person name="Paull R.E."/>
            <person name="Yu Q."/>
        </authorList>
    </citation>
    <scope>NUCLEOTIDE SEQUENCE [LARGE SCALE GENOMIC DNA]</scope>
    <source>
        <strain evidence="2">cv. F153</strain>
    </source>
</reference>
<dbReference type="OrthoDB" id="1848995at2759"/>
<organism evidence="4">
    <name type="scientific">Ananas comosus</name>
    <name type="common">Pineapple</name>
    <name type="synonym">Ananas ananas</name>
    <dbReference type="NCBI Taxonomy" id="4615"/>
    <lineage>
        <taxon>Eukaryota</taxon>
        <taxon>Viridiplantae</taxon>
        <taxon>Streptophyta</taxon>
        <taxon>Embryophyta</taxon>
        <taxon>Tracheophyta</taxon>
        <taxon>Spermatophyta</taxon>
        <taxon>Magnoliopsida</taxon>
        <taxon>Liliopsida</taxon>
        <taxon>Poales</taxon>
        <taxon>Bromeliaceae</taxon>
        <taxon>Bromelioideae</taxon>
        <taxon>Ananas</taxon>
    </lineage>
</organism>
<keyword evidence="1" id="KW-0812">Transmembrane</keyword>
<dbReference type="Proteomes" id="UP000515123">
    <property type="component" value="Linkage group 10"/>
</dbReference>
<reference evidence="3 4" key="2">
    <citation type="submission" date="2025-04" db="UniProtKB">
        <authorList>
            <consortium name="RefSeq"/>
        </authorList>
    </citation>
    <scope>IDENTIFICATION</scope>
    <source>
        <tissue evidence="3 4">Leaf</tissue>
    </source>
</reference>
<evidence type="ECO:0000256" key="1">
    <source>
        <dbReference type="SAM" id="Phobius"/>
    </source>
</evidence>
<dbReference type="GeneID" id="109716509"/>